<dbReference type="GO" id="GO:0046820">
    <property type="term" value="F:4-amino-4-deoxychorismate synthase activity"/>
    <property type="evidence" value="ECO:0007669"/>
    <property type="project" value="UniProtKB-EC"/>
</dbReference>
<dbReference type="EMBL" id="FUIE01000036">
    <property type="protein sequence ID" value="SJM58840.1"/>
    <property type="molecule type" value="Genomic_DNA"/>
</dbReference>
<organism evidence="2 3">
    <name type="scientific">Brevundimonas diminuta 3F5N</name>
    <dbReference type="NCBI Taxonomy" id="1255603"/>
    <lineage>
        <taxon>Bacteria</taxon>
        <taxon>Pseudomonadati</taxon>
        <taxon>Pseudomonadota</taxon>
        <taxon>Alphaproteobacteria</taxon>
        <taxon>Caulobacterales</taxon>
        <taxon>Caulobacteraceae</taxon>
        <taxon>Brevundimonas</taxon>
    </lineage>
</organism>
<dbReference type="Proteomes" id="UP000195766">
    <property type="component" value="Unassembled WGS sequence"/>
</dbReference>
<sequence>MRCPFFYRNPAAEASFTPVDQVDFMTAIAILETGRPPAHLAETFGDYTAQFRAMLGEGATTHRFDVQAGELPEDPSAFAGTIVTGSAAGVYEDLPWIEPLAAWLRGARGKTRLVGVCFGHQILAHAFGGRVEKSDKGWGVGLHRYDVLSDEAWMTPAAATIAIPVSHQDQVVAAPADARVLIASAFTPYAGLAWGQDAISFQCHPEFDPAFAARLTEGRRGRIDDALVDQAHATLAEPNDRAVLADWIRAYLGVSA</sequence>
<dbReference type="Pfam" id="PF00117">
    <property type="entry name" value="GATase"/>
    <property type="match status" value="1"/>
</dbReference>
<dbReference type="PANTHER" id="PTHR42695:SF5">
    <property type="entry name" value="GLUTAMINE AMIDOTRANSFERASE YLR126C-RELATED"/>
    <property type="match status" value="1"/>
</dbReference>
<dbReference type="CDD" id="cd01741">
    <property type="entry name" value="GATase1_1"/>
    <property type="match status" value="1"/>
</dbReference>
<name>A0A1R4FS42_BREDI</name>
<dbReference type="InterPro" id="IPR017926">
    <property type="entry name" value="GATASE"/>
</dbReference>
<accession>A0A1R4FS42</accession>
<dbReference type="PROSITE" id="PS51273">
    <property type="entry name" value="GATASE_TYPE_1"/>
    <property type="match status" value="1"/>
</dbReference>
<dbReference type="InterPro" id="IPR044992">
    <property type="entry name" value="ChyE-like"/>
</dbReference>
<dbReference type="SUPFAM" id="SSF52317">
    <property type="entry name" value="Class I glutamine amidotransferase-like"/>
    <property type="match status" value="1"/>
</dbReference>
<dbReference type="Gene3D" id="3.40.50.880">
    <property type="match status" value="1"/>
</dbReference>
<dbReference type="AlphaFoldDB" id="A0A1R4FS42"/>
<keyword evidence="2" id="KW-0032">Aminotransferase</keyword>
<reference evidence="2 3" key="1">
    <citation type="submission" date="2017-02" db="EMBL/GenBank/DDBJ databases">
        <authorList>
            <person name="Peterson S.W."/>
        </authorList>
    </citation>
    <scope>NUCLEOTIDE SEQUENCE [LARGE SCALE GENOMIC DNA]</scope>
    <source>
        <strain evidence="2 3">3F5N</strain>
    </source>
</reference>
<evidence type="ECO:0000313" key="2">
    <source>
        <dbReference type="EMBL" id="SJM58840.1"/>
    </source>
</evidence>
<proteinExistence type="predicted"/>
<dbReference type="PANTHER" id="PTHR42695">
    <property type="entry name" value="GLUTAMINE AMIDOTRANSFERASE YLR126C-RELATED"/>
    <property type="match status" value="1"/>
</dbReference>
<dbReference type="GO" id="GO:0005829">
    <property type="term" value="C:cytosol"/>
    <property type="evidence" value="ECO:0007669"/>
    <property type="project" value="TreeGrafter"/>
</dbReference>
<protein>
    <submittedName>
        <fullName evidence="2">Para-aminobenzoate synthase, amidotransferase component</fullName>
        <ecNumber evidence="2">2.6.1.85</ecNumber>
    </submittedName>
</protein>
<evidence type="ECO:0000313" key="3">
    <source>
        <dbReference type="Proteomes" id="UP000195766"/>
    </source>
</evidence>
<gene>
    <name evidence="2" type="ORF">FM111_06680</name>
</gene>
<dbReference type="EC" id="2.6.1.85" evidence="2"/>
<evidence type="ECO:0000259" key="1">
    <source>
        <dbReference type="Pfam" id="PF00117"/>
    </source>
</evidence>
<keyword evidence="2" id="KW-0808">Transferase</keyword>
<dbReference type="InterPro" id="IPR029062">
    <property type="entry name" value="Class_I_gatase-like"/>
</dbReference>
<feature type="domain" description="Glutamine amidotransferase" evidence="1">
    <location>
        <begin position="75"/>
        <end position="209"/>
    </location>
</feature>